<dbReference type="Proteomes" id="UP000244682">
    <property type="component" value="Chromosome"/>
</dbReference>
<dbReference type="NCBIfam" id="TIGR03760">
    <property type="entry name" value="ICE_TraI_Pfluor"/>
    <property type="match status" value="1"/>
</dbReference>
<dbReference type="InterPro" id="IPR036388">
    <property type="entry name" value="WH-like_DNA-bd_sf"/>
</dbReference>
<reference evidence="3 4" key="1">
    <citation type="submission" date="2018-04" db="EMBL/GenBank/DDBJ databases">
        <title>Whole genome sequencing of Morganella morganii AR_0133.</title>
        <authorList>
            <person name="Conlan S."/>
            <person name="Thomas P.J."/>
            <person name="Mullikin J."/>
            <person name="Frank K.M."/>
            <person name="Segre J.A."/>
        </authorList>
    </citation>
    <scope>NUCLEOTIDE SEQUENCE [LARGE SCALE GENOMIC DNA]</scope>
    <source>
        <strain evidence="3 4">AR_0133</strain>
    </source>
</reference>
<evidence type="ECO:0000259" key="1">
    <source>
        <dbReference type="Pfam" id="PF07514"/>
    </source>
</evidence>
<dbReference type="InterPro" id="IPR011119">
    <property type="entry name" value="Unchr_helicase_relaxase_TraI"/>
</dbReference>
<dbReference type="SUPFAM" id="SSF46785">
    <property type="entry name" value="Winged helix' DNA-binding domain"/>
    <property type="match status" value="1"/>
</dbReference>
<dbReference type="InterPro" id="IPR036390">
    <property type="entry name" value="WH_DNA-bd_sf"/>
</dbReference>
<dbReference type="AlphaFoldDB" id="A0AAU8ZHE8"/>
<feature type="domain" description="Putative conjugal transfer nickase/helicase TraI C-terminal" evidence="2">
    <location>
        <begin position="264"/>
        <end position="379"/>
    </location>
</feature>
<feature type="domain" description="Uncharacterised" evidence="1">
    <location>
        <begin position="23"/>
        <end position="247"/>
    </location>
</feature>
<dbReference type="Pfam" id="PF07514">
    <property type="entry name" value="TraI_2"/>
    <property type="match status" value="1"/>
</dbReference>
<dbReference type="InterPro" id="IPR022391">
    <property type="entry name" value="ICE_relaxase_PFGI-1"/>
</dbReference>
<evidence type="ECO:0000259" key="2">
    <source>
        <dbReference type="Pfam" id="PF07515"/>
    </source>
</evidence>
<dbReference type="EMBL" id="CP028956">
    <property type="protein sequence ID" value="AWC92466.1"/>
    <property type="molecule type" value="Genomic_DNA"/>
</dbReference>
<dbReference type="Gene3D" id="1.10.10.10">
    <property type="entry name" value="Winged helix-like DNA-binding domain superfamily/Winged helix DNA-binding domain"/>
    <property type="match status" value="1"/>
</dbReference>
<proteinExistence type="predicted"/>
<sequence>MLNLKSVFCHTRPSEKTPKIPAGYYRPLSAEALLATPQRQRWLAFLRDSSPLPKAQFQHYYQQPLMHCLTLMQQFPLTAEGTHARSGGMADYMLESLSYAVRLAKGHMLPLGVPPEEQAAQSTAWHAVIVYAAMLSPLGYLCDVHVELANGKRWFPLDNAPPEPYRFRFLPAAPDDARQSAGAMLAWRLIPAEAIQWLNNYPDAFRALSLYLSGFREQTGVVHHVISEAVRLTTGMTAEKEKPVNAVVSSNVSEAPEELPDNPGGQFWQWLVTGCRSREIAVNQAENSVHLTGGYLFLPSPWIFRQYLTTTGGELQEKDAIQKAFERLRYHRRNSGKMVTCHLYQTEDREGLYRKLSGYLVPAGKVFSGGINYGDNPLLAVI</sequence>
<evidence type="ECO:0000313" key="4">
    <source>
        <dbReference type="Proteomes" id="UP000244682"/>
    </source>
</evidence>
<evidence type="ECO:0008006" key="5">
    <source>
        <dbReference type="Google" id="ProtNLM"/>
    </source>
</evidence>
<accession>A0AAU8ZHE8</accession>
<dbReference type="RefSeq" id="WP_108655255.1">
    <property type="nucleotide sequence ID" value="NZ_CP028956.1"/>
</dbReference>
<dbReference type="Gene3D" id="1.10.3210.40">
    <property type="match status" value="1"/>
</dbReference>
<dbReference type="Gene3D" id="2.40.10.200">
    <property type="entry name" value="STY4665 C-terminal domain-like"/>
    <property type="match status" value="1"/>
</dbReference>
<name>A0AAU8ZHE8_MORMO</name>
<evidence type="ECO:0000313" key="3">
    <source>
        <dbReference type="EMBL" id="AWC92466.1"/>
    </source>
</evidence>
<dbReference type="InterPro" id="IPR011093">
    <property type="entry name" value="TraI_2_C"/>
</dbReference>
<gene>
    <name evidence="3" type="ORF">AM380_01790</name>
</gene>
<protein>
    <recommendedName>
        <fullName evidence="5">Relaxase</fullName>
    </recommendedName>
</protein>
<dbReference type="Pfam" id="PF07515">
    <property type="entry name" value="TraI_2_C"/>
    <property type="match status" value="1"/>
</dbReference>
<organism evidence="3 4">
    <name type="scientific">Morganella morganii</name>
    <name type="common">Proteus morganii</name>
    <dbReference type="NCBI Taxonomy" id="582"/>
    <lineage>
        <taxon>Bacteria</taxon>
        <taxon>Pseudomonadati</taxon>
        <taxon>Pseudomonadota</taxon>
        <taxon>Gammaproteobacteria</taxon>
        <taxon>Enterobacterales</taxon>
        <taxon>Morganellaceae</taxon>
        <taxon>Morganella</taxon>
    </lineage>
</organism>